<feature type="region of interest" description="Disordered" evidence="1">
    <location>
        <begin position="47"/>
        <end position="67"/>
    </location>
</feature>
<sequence>MLPVDVGCSGNLVLAAHDGVVLPTDVGVFPVLVIDADPKSGSLPADVGVFSDRSEGRSLGAPVSPPT</sequence>
<evidence type="ECO:0000313" key="3">
    <source>
        <dbReference type="Proteomes" id="UP000281594"/>
    </source>
</evidence>
<dbReference type="EMBL" id="QYCY01000001">
    <property type="protein sequence ID" value="RLV78580.1"/>
    <property type="molecule type" value="Genomic_DNA"/>
</dbReference>
<dbReference type="HOGENOM" id="CLU_2810702_0_0_11"/>
<accession>A0A0A0NM46</accession>
<dbReference type="Proteomes" id="UP000281594">
    <property type="component" value="Unassembled WGS sequence"/>
</dbReference>
<organism evidence="2 3">
    <name type="scientific">Streptomyces rapamycinicus (strain ATCC 29253 / DSM 41530 / NRRL 5491 / AYB-994)</name>
    <name type="common">Streptomyces hygroscopicus (strain ATCC 29253)</name>
    <dbReference type="NCBI Taxonomy" id="1343740"/>
    <lineage>
        <taxon>Bacteria</taxon>
        <taxon>Bacillati</taxon>
        <taxon>Actinomycetota</taxon>
        <taxon>Actinomycetes</taxon>
        <taxon>Kitasatosporales</taxon>
        <taxon>Streptomycetaceae</taxon>
        <taxon>Streptomyces</taxon>
        <taxon>Streptomyces violaceusniger group</taxon>
    </lineage>
</organism>
<name>A0A0A0NM46_STRRN</name>
<comment type="caution">
    <text evidence="2">The sequence shown here is derived from an EMBL/GenBank/DDBJ whole genome shotgun (WGS) entry which is preliminary data.</text>
</comment>
<protein>
    <submittedName>
        <fullName evidence="2">Uncharacterized protein</fullName>
    </submittedName>
</protein>
<dbReference type="KEGG" id="src:M271_34320"/>
<dbReference type="AlphaFoldDB" id="A0A0A0NM46"/>
<evidence type="ECO:0000313" key="2">
    <source>
        <dbReference type="EMBL" id="RLV78580.1"/>
    </source>
</evidence>
<reference evidence="2 3" key="1">
    <citation type="journal article" date="2018" name="J. Biol. Chem.">
        <title>Discovery of the actinoplanic acid pathway in Streptomyces rapamycinicus reveals a genetically conserved synergism with rapamycin.</title>
        <authorList>
            <person name="Mrak P."/>
            <person name="Krastel P."/>
            <person name="Pivk Lukancic P."/>
            <person name="Tao J."/>
            <person name="Pistorius D."/>
            <person name="Moore C.M."/>
        </authorList>
    </citation>
    <scope>NUCLEOTIDE SEQUENCE [LARGE SCALE GENOMIC DNA]</scope>
    <source>
        <strain evidence="2 3">NRRL 5491</strain>
    </source>
</reference>
<proteinExistence type="predicted"/>
<evidence type="ECO:0000256" key="1">
    <source>
        <dbReference type="SAM" id="MobiDB-lite"/>
    </source>
</evidence>
<gene>
    <name evidence="2" type="ORF">D3C57_109385</name>
</gene>